<accession>A0A917AML8</accession>
<protein>
    <submittedName>
        <fullName evidence="2">N-acetyltransferase</fullName>
    </submittedName>
</protein>
<evidence type="ECO:0000313" key="2">
    <source>
        <dbReference type="EMBL" id="GGE60964.1"/>
    </source>
</evidence>
<dbReference type="InterPro" id="IPR000182">
    <property type="entry name" value="GNAT_dom"/>
</dbReference>
<dbReference type="Pfam" id="PF13673">
    <property type="entry name" value="Acetyltransf_10"/>
    <property type="match status" value="1"/>
</dbReference>
<dbReference type="RefSeq" id="WP_188387229.1">
    <property type="nucleotide sequence ID" value="NZ_BMFK01000001.1"/>
</dbReference>
<proteinExistence type="predicted"/>
<evidence type="ECO:0000313" key="3">
    <source>
        <dbReference type="Proteomes" id="UP000605259"/>
    </source>
</evidence>
<dbReference type="SUPFAM" id="SSF55729">
    <property type="entry name" value="Acyl-CoA N-acyltransferases (Nat)"/>
    <property type="match status" value="1"/>
</dbReference>
<dbReference type="GO" id="GO:0016747">
    <property type="term" value="F:acyltransferase activity, transferring groups other than amino-acyl groups"/>
    <property type="evidence" value="ECO:0007669"/>
    <property type="project" value="InterPro"/>
</dbReference>
<organism evidence="2 3">
    <name type="scientific">Priestia taiwanensis</name>
    <dbReference type="NCBI Taxonomy" id="1347902"/>
    <lineage>
        <taxon>Bacteria</taxon>
        <taxon>Bacillati</taxon>
        <taxon>Bacillota</taxon>
        <taxon>Bacilli</taxon>
        <taxon>Bacillales</taxon>
        <taxon>Bacillaceae</taxon>
        <taxon>Priestia</taxon>
    </lineage>
</organism>
<name>A0A917AML8_9BACI</name>
<evidence type="ECO:0000259" key="1">
    <source>
        <dbReference type="PROSITE" id="PS51186"/>
    </source>
</evidence>
<comment type="caution">
    <text evidence="2">The sequence shown here is derived from an EMBL/GenBank/DDBJ whole genome shotgun (WGS) entry which is preliminary data.</text>
</comment>
<keyword evidence="3" id="KW-1185">Reference proteome</keyword>
<dbReference type="InterPro" id="IPR016181">
    <property type="entry name" value="Acyl_CoA_acyltransferase"/>
</dbReference>
<reference evidence="2" key="1">
    <citation type="journal article" date="2014" name="Int. J. Syst. Evol. Microbiol.">
        <title>Complete genome sequence of Corynebacterium casei LMG S-19264T (=DSM 44701T), isolated from a smear-ripened cheese.</title>
        <authorList>
            <consortium name="US DOE Joint Genome Institute (JGI-PGF)"/>
            <person name="Walter F."/>
            <person name="Albersmeier A."/>
            <person name="Kalinowski J."/>
            <person name="Ruckert C."/>
        </authorList>
    </citation>
    <scope>NUCLEOTIDE SEQUENCE</scope>
    <source>
        <strain evidence="2">CGMCC 1.12698</strain>
    </source>
</reference>
<dbReference type="Gene3D" id="3.40.630.30">
    <property type="match status" value="1"/>
</dbReference>
<dbReference type="Proteomes" id="UP000605259">
    <property type="component" value="Unassembled WGS sequence"/>
</dbReference>
<gene>
    <name evidence="2" type="ORF">GCM10007140_09060</name>
</gene>
<dbReference type="EMBL" id="BMFK01000001">
    <property type="protein sequence ID" value="GGE60964.1"/>
    <property type="molecule type" value="Genomic_DNA"/>
</dbReference>
<reference evidence="2" key="2">
    <citation type="submission" date="2020-09" db="EMBL/GenBank/DDBJ databases">
        <authorList>
            <person name="Sun Q."/>
            <person name="Zhou Y."/>
        </authorList>
    </citation>
    <scope>NUCLEOTIDE SEQUENCE</scope>
    <source>
        <strain evidence="2">CGMCC 1.12698</strain>
    </source>
</reference>
<sequence>MIIRSAIHSDCEILSKIAYQSKAYWGYSEEFLTQCKNDLTITKEYIDRNLVYVMEVDNKLIAFYSFSLQETKLEALFISPSYIGQGLGRKLWSHALQQAKQLQLNEFTIDSDPYAEEFYLKMGAKRVGEIQSTVFPERYLPLMSVHVI</sequence>
<dbReference type="CDD" id="cd04301">
    <property type="entry name" value="NAT_SF"/>
    <property type="match status" value="1"/>
</dbReference>
<feature type="domain" description="N-acetyltransferase" evidence="1">
    <location>
        <begin position="1"/>
        <end position="148"/>
    </location>
</feature>
<dbReference type="PROSITE" id="PS51186">
    <property type="entry name" value="GNAT"/>
    <property type="match status" value="1"/>
</dbReference>
<dbReference type="AlphaFoldDB" id="A0A917AML8"/>